<dbReference type="Proteomes" id="UP000242913">
    <property type="component" value="Unassembled WGS sequence"/>
</dbReference>
<protein>
    <submittedName>
        <fullName evidence="1">Uncharacterized protein</fullName>
    </submittedName>
</protein>
<dbReference type="EMBL" id="KZ270065">
    <property type="protein sequence ID" value="OZC06753.1"/>
    <property type="molecule type" value="Genomic_DNA"/>
</dbReference>
<keyword evidence="2" id="KW-1185">Reference proteome</keyword>
<gene>
    <name evidence="1" type="ORF">X798_06257</name>
</gene>
<reference evidence="1 2" key="1">
    <citation type="submission" date="2015-12" db="EMBL/GenBank/DDBJ databases">
        <title>Draft genome of the nematode, Onchocerca flexuosa.</title>
        <authorList>
            <person name="Mitreva M."/>
        </authorList>
    </citation>
    <scope>NUCLEOTIDE SEQUENCE [LARGE SCALE GENOMIC DNA]</scope>
    <source>
        <strain evidence="1">Red Deer</strain>
    </source>
</reference>
<dbReference type="AlphaFoldDB" id="A0A238BNC4"/>
<proteinExistence type="predicted"/>
<name>A0A238BNC4_9BILA</name>
<organism evidence="1 2">
    <name type="scientific">Onchocerca flexuosa</name>
    <dbReference type="NCBI Taxonomy" id="387005"/>
    <lineage>
        <taxon>Eukaryota</taxon>
        <taxon>Metazoa</taxon>
        <taxon>Ecdysozoa</taxon>
        <taxon>Nematoda</taxon>
        <taxon>Chromadorea</taxon>
        <taxon>Rhabditida</taxon>
        <taxon>Spirurina</taxon>
        <taxon>Spiruromorpha</taxon>
        <taxon>Filarioidea</taxon>
        <taxon>Onchocercidae</taxon>
        <taxon>Onchocerca</taxon>
    </lineage>
</organism>
<evidence type="ECO:0000313" key="1">
    <source>
        <dbReference type="EMBL" id="OZC06753.1"/>
    </source>
</evidence>
<dbReference type="OrthoDB" id="5863372at2759"/>
<accession>A0A238BNC4</accession>
<sequence>MMEKLEAAKNKINGIPTLQPARKVLDSVMEMGKCAEDHFMEDDNFERFFGKYARNEVADTSPSVHTNRMHGTVRRCAKQMDRQEASGELLAEADISDLPNSRSVFSLANYKKKKKKKND</sequence>
<evidence type="ECO:0000313" key="2">
    <source>
        <dbReference type="Proteomes" id="UP000242913"/>
    </source>
</evidence>